<feature type="domain" description="DM10" evidence="7">
    <location>
        <begin position="67"/>
        <end position="155"/>
    </location>
</feature>
<comment type="subcellular location">
    <subcellularLocation>
        <location evidence="1">Cytoplasm</location>
        <location evidence="1">Cytoskeleton</location>
        <location evidence="1">Cilium axoneme</location>
    </subcellularLocation>
</comment>
<dbReference type="SMART" id="SM00562">
    <property type="entry name" value="NDK"/>
    <property type="match status" value="2"/>
</dbReference>
<dbReference type="InterPro" id="IPR036850">
    <property type="entry name" value="NDK-like_dom_sf"/>
</dbReference>
<keyword evidence="6" id="KW-0812">Transmembrane</keyword>
<feature type="transmembrane region" description="Helical" evidence="6">
    <location>
        <begin position="811"/>
        <end position="835"/>
    </location>
</feature>
<accession>A0ABP1S210</accession>
<evidence type="ECO:0000259" key="7">
    <source>
        <dbReference type="PROSITE" id="PS51336"/>
    </source>
</evidence>
<keyword evidence="6" id="KW-1133">Transmembrane helix</keyword>
<dbReference type="InterPro" id="IPR006602">
    <property type="entry name" value="DM10_dom"/>
</dbReference>
<comment type="caution">
    <text evidence="5">Lacks conserved residue(s) required for the propagation of feature annotation.</text>
</comment>
<protein>
    <recommendedName>
        <fullName evidence="7">DM10 domain-containing protein</fullName>
    </recommendedName>
</protein>
<keyword evidence="2" id="KW-0963">Cytoplasm</keyword>
<dbReference type="EMBL" id="CAXLJM020000146">
    <property type="protein sequence ID" value="CAL8141121.1"/>
    <property type="molecule type" value="Genomic_DNA"/>
</dbReference>
<keyword evidence="3" id="KW-0206">Cytoskeleton</keyword>
<keyword evidence="9" id="KW-1185">Reference proteome</keyword>
<dbReference type="Proteomes" id="UP001642540">
    <property type="component" value="Unassembled WGS sequence"/>
</dbReference>
<comment type="similarity">
    <text evidence="5">Belongs to the NDK family.</text>
</comment>
<dbReference type="PROSITE" id="PS51374">
    <property type="entry name" value="NDPK_LIKE"/>
    <property type="match status" value="2"/>
</dbReference>
<evidence type="ECO:0000256" key="2">
    <source>
        <dbReference type="ARBA" id="ARBA00022490"/>
    </source>
</evidence>
<evidence type="ECO:0000313" key="8">
    <source>
        <dbReference type="EMBL" id="CAL8141121.1"/>
    </source>
</evidence>
<dbReference type="SMART" id="SM00676">
    <property type="entry name" value="DM10"/>
    <property type="match status" value="1"/>
</dbReference>
<dbReference type="Pfam" id="PF00334">
    <property type="entry name" value="NDK"/>
    <property type="match status" value="2"/>
</dbReference>
<organism evidence="8 9">
    <name type="scientific">Orchesella dallaii</name>
    <dbReference type="NCBI Taxonomy" id="48710"/>
    <lineage>
        <taxon>Eukaryota</taxon>
        <taxon>Metazoa</taxon>
        <taxon>Ecdysozoa</taxon>
        <taxon>Arthropoda</taxon>
        <taxon>Hexapoda</taxon>
        <taxon>Collembola</taxon>
        <taxon>Entomobryomorpha</taxon>
        <taxon>Entomobryoidea</taxon>
        <taxon>Orchesellidae</taxon>
        <taxon>Orchesellinae</taxon>
        <taxon>Orchesella</taxon>
    </lineage>
</organism>
<reference evidence="8 9" key="1">
    <citation type="submission" date="2024-08" db="EMBL/GenBank/DDBJ databases">
        <authorList>
            <person name="Cucini C."/>
            <person name="Frati F."/>
        </authorList>
    </citation>
    <scope>NUCLEOTIDE SEQUENCE [LARGE SCALE GENOMIC DNA]</scope>
</reference>
<evidence type="ECO:0000256" key="4">
    <source>
        <dbReference type="ARBA" id="ARBA00023273"/>
    </source>
</evidence>
<proteinExistence type="inferred from homology"/>
<dbReference type="Gene3D" id="3.30.70.141">
    <property type="entry name" value="Nucleoside diphosphate kinase-like domain"/>
    <property type="match status" value="2"/>
</dbReference>
<evidence type="ECO:0000313" key="9">
    <source>
        <dbReference type="Proteomes" id="UP001642540"/>
    </source>
</evidence>
<dbReference type="InterPro" id="IPR034907">
    <property type="entry name" value="NDK-like_dom"/>
</dbReference>
<keyword evidence="6" id="KW-0472">Membrane</keyword>
<evidence type="ECO:0000256" key="1">
    <source>
        <dbReference type="ARBA" id="ARBA00004430"/>
    </source>
</evidence>
<name>A0ABP1S210_9HEXA</name>
<dbReference type="PANTHER" id="PTHR43109">
    <property type="entry name" value="NUCLEOSIDE DIPHOSPHATE KINASE 7"/>
    <property type="match status" value="1"/>
</dbReference>
<feature type="transmembrane region" description="Helical" evidence="6">
    <location>
        <begin position="759"/>
        <end position="778"/>
    </location>
</feature>
<sequence length="1185" mass="136168">MTQFQCPCYGNTNDWKCNLTKPLGVPPPYVPAGTSPGWINTEGLCAQGYCGVPKNINAANTRRRGKAPDKLIFVMEWYDREADLIKKFTLTYYDIDKSCEISDLINHRRFLRRLKVDTVNLGNLIIGNVINIYGRQMTVTEYADSCTKQYLEPKQEQTFLLVRPHAVQCLGQIYEILDRNFRILRCRMAWFTEETANTFYRQYSAESFFKELILHVTSAPVVALVLVGENAIGRLIELAGDIDPGKAKLKNAMSLRAVYGQNIVFGGVDVSETPECVIRDTAFFFTECRLLLPRLAPVAMIGKCSSLGIIKPHAMQAGLAGKIMHDIVTAGFQITALEMFYLDRTHAEEHYEIYKGVLPEFSAMTNELSIGSSIVMEISGCGENTVKAFRELAGPMDPVLARKLRPDSLRAKYGISKVENAVHCTDLDDDGEMEPTLRTDLLDAFLKHCQQTFCVYLYSTTTTILQPRENTDKLLQHQTEWMTSIQNGSRKPSWNPSESDNILPLYLAVFQILRLSPSCIVQLPSVTRLDYNDFNKWKRVLSLIAPQMSARRGSPDFILLPTSISGNEDHPRIPLPQFFRPKVILMSNNDDSVYMICMSCLELKNAIGSFGNANAHFATVLIPVVTIDTKSIQKFSDILEFWTKIHLDLHNPSYLNGVPRCYTPTFCDRTLSNLYMKFDKTDCLHEFIHAHFNGTSCVNHFIHRKIALQYPFEPIDDPESIYMHQGYQMGRQFKRYHILFFDGIKNKLSANLTALLRPLTNAIWIFTLLSMIGLEIVFKLTNLKNGIFWTIAVLLENEDDRRKYANVGNSFSILMWLFTAFLLRNLYTFSLYSLITKEPSPQLPLSLTHLLHNTSYHLMAVTLTSKVMLILNSLEKPVNATLTTTIGMYPHEFPQRYENPMGCFIYRSESASYDINFFGSFVRNLTTFQPTSCYFLEEYRHVRKTVKLGHRYIQHDTNSKLIRFALLVEFEQDDLEWLTFIFKYVGQRKPYEVRGSFEDPFVSSYVRVMFWKTRHFFMEFYDKAIGGLIQGGIVRQHYFYFQALNSAKKLKHLVEGEQRKYYGIKPVFGALGNPSRRWNFYGILFGKLVGSKFLELEFTPADVESMRVVWEIYILLMTGCSVVVIIEKIGVSWKIWAVQSKYFQKGTYNVSSTTFRNTYRWRWVFGKIQVAKMFTLSVPTEVKTG</sequence>
<keyword evidence="4" id="KW-0966">Cell projection</keyword>
<dbReference type="CDD" id="cd04412">
    <property type="entry name" value="NDPk7B"/>
    <property type="match status" value="1"/>
</dbReference>
<evidence type="ECO:0000256" key="6">
    <source>
        <dbReference type="SAM" id="Phobius"/>
    </source>
</evidence>
<evidence type="ECO:0000256" key="5">
    <source>
        <dbReference type="PROSITE-ProRule" id="PRU00706"/>
    </source>
</evidence>
<dbReference type="Gene3D" id="2.30.29.170">
    <property type="match status" value="1"/>
</dbReference>
<dbReference type="InterPro" id="IPR037993">
    <property type="entry name" value="NDPk7B"/>
</dbReference>
<comment type="caution">
    <text evidence="8">The sequence shown here is derived from an EMBL/GenBank/DDBJ whole genome shotgun (WGS) entry which is preliminary data.</text>
</comment>
<dbReference type="SUPFAM" id="SSF54919">
    <property type="entry name" value="Nucleoside diphosphate kinase, NDK"/>
    <property type="match status" value="2"/>
</dbReference>
<dbReference type="PANTHER" id="PTHR43109:SF2">
    <property type="entry name" value="NUCLEOSIDE DIPHOSPHATE KINASE 7"/>
    <property type="match status" value="1"/>
</dbReference>
<evidence type="ECO:0000256" key="3">
    <source>
        <dbReference type="ARBA" id="ARBA00023212"/>
    </source>
</evidence>
<gene>
    <name evidence="8" type="ORF">ODALV1_LOCUS28579</name>
</gene>
<dbReference type="PROSITE" id="PS51336">
    <property type="entry name" value="DM10"/>
    <property type="match status" value="1"/>
</dbReference>